<reference evidence="2" key="1">
    <citation type="journal article" date="2012" name="Sci. Rep.">
        <title>Genomes of surface isolates of Alteromonas macleodii: the life of a widespread marine opportunistic copiotroph.</title>
        <authorList>
            <person name="Lopez-Perez M."/>
            <person name="Gonzaga A."/>
            <person name="Martin-Cuadrado A.B."/>
            <person name="Onyshchenko O."/>
            <person name="Ghavidel A."/>
            <person name="Ghai R."/>
            <person name="Rodriguez-Valera F."/>
        </authorList>
    </citation>
    <scope>NUCLEOTIDE SEQUENCE [LARGE SCALE GENOMIC DNA]</scope>
    <source>
        <strain evidence="2">English Channel 673</strain>
    </source>
</reference>
<dbReference type="KEGG" id="amg:AMEC673_06845"/>
<dbReference type="Proteomes" id="UP000006296">
    <property type="component" value="Chromosome"/>
</dbReference>
<protein>
    <submittedName>
        <fullName evidence="1">Uncharacterized protein</fullName>
    </submittedName>
</protein>
<gene>
    <name evidence="1" type="ordered locus">AMEC673_06845</name>
</gene>
<proteinExistence type="predicted"/>
<sequence length="62" mass="7325">MRANLFVIYSAFKHRVLFISNNNKSDQTIWRLAVPQQQKEDIVFQSVFDSRNTKLHTSKSKI</sequence>
<evidence type="ECO:0000313" key="2">
    <source>
        <dbReference type="Proteomes" id="UP000006296"/>
    </source>
</evidence>
<name>A0AB32ZX08_ALTME</name>
<organism evidence="1 2">
    <name type="scientific">Alteromonas macleodii (strain English Channel 673)</name>
    <dbReference type="NCBI Taxonomy" id="1004788"/>
    <lineage>
        <taxon>Bacteria</taxon>
        <taxon>Pseudomonadati</taxon>
        <taxon>Pseudomonadota</taxon>
        <taxon>Gammaproteobacteria</taxon>
        <taxon>Alteromonadales</taxon>
        <taxon>Alteromonadaceae</taxon>
        <taxon>Alteromonas/Salinimonas group</taxon>
        <taxon>Alteromonas</taxon>
    </lineage>
</organism>
<dbReference type="EMBL" id="CP003844">
    <property type="protein sequence ID" value="AFT74064.1"/>
    <property type="molecule type" value="Genomic_DNA"/>
</dbReference>
<accession>A0AB32ZX08</accession>
<dbReference type="AlphaFoldDB" id="A0AB32ZX08"/>
<evidence type="ECO:0000313" key="1">
    <source>
        <dbReference type="EMBL" id="AFT74064.1"/>
    </source>
</evidence>